<dbReference type="EMBL" id="MFMQ01000024">
    <property type="protein sequence ID" value="OGG92006.1"/>
    <property type="molecule type" value="Genomic_DNA"/>
</dbReference>
<comment type="caution">
    <text evidence="1">The sequence shown here is derived from an EMBL/GenBank/DDBJ whole genome shotgun (WGS) entry which is preliminary data.</text>
</comment>
<organism evidence="1 2">
    <name type="scientific">Candidatus Kaiserbacteria bacterium RIFCSPLOWO2_12_FULL_53_8</name>
    <dbReference type="NCBI Taxonomy" id="1798529"/>
    <lineage>
        <taxon>Bacteria</taxon>
        <taxon>Candidatus Kaiseribacteriota</taxon>
    </lineage>
</organism>
<dbReference type="Proteomes" id="UP000178601">
    <property type="component" value="Unassembled WGS sequence"/>
</dbReference>
<dbReference type="AlphaFoldDB" id="A0A1F6G1M8"/>
<protein>
    <submittedName>
        <fullName evidence="1">Uncharacterized protein</fullName>
    </submittedName>
</protein>
<evidence type="ECO:0000313" key="1">
    <source>
        <dbReference type="EMBL" id="OGG92006.1"/>
    </source>
</evidence>
<proteinExistence type="predicted"/>
<name>A0A1F6G1M8_9BACT</name>
<reference evidence="1 2" key="1">
    <citation type="journal article" date="2016" name="Nat. Commun.">
        <title>Thousands of microbial genomes shed light on interconnected biogeochemical processes in an aquifer system.</title>
        <authorList>
            <person name="Anantharaman K."/>
            <person name="Brown C.T."/>
            <person name="Hug L.A."/>
            <person name="Sharon I."/>
            <person name="Castelle C.J."/>
            <person name="Probst A.J."/>
            <person name="Thomas B.C."/>
            <person name="Singh A."/>
            <person name="Wilkins M.J."/>
            <person name="Karaoz U."/>
            <person name="Brodie E.L."/>
            <person name="Williams K.H."/>
            <person name="Hubbard S.S."/>
            <person name="Banfield J.F."/>
        </authorList>
    </citation>
    <scope>NUCLEOTIDE SEQUENCE [LARGE SCALE GENOMIC DNA]</scope>
</reference>
<evidence type="ECO:0000313" key="2">
    <source>
        <dbReference type="Proteomes" id="UP000178601"/>
    </source>
</evidence>
<sequence>MGKQGSVLIRDELTTTIFRQVWRSEAQYFLRKAESESDAEMIPFYFIEFAARETLVELFETLRHTEDGRLEWPEHVDIRDVYRAIKTVIGSIAQSLRITISPNTIGTRADEILLDHIHPDEIAQGIATEEDDSTLR</sequence>
<accession>A0A1F6G1M8</accession>
<gene>
    <name evidence="1" type="ORF">A3H16_00815</name>
</gene>